<dbReference type="Pfam" id="PF03632">
    <property type="entry name" value="Glyco_hydro_65m"/>
    <property type="match status" value="1"/>
</dbReference>
<dbReference type="AlphaFoldDB" id="A0A3D2X324"/>
<dbReference type="InterPro" id="IPR011013">
    <property type="entry name" value="Gal_mutarotase_sf_dom"/>
</dbReference>
<dbReference type="SUPFAM" id="SSF48208">
    <property type="entry name" value="Six-hairpin glycosidases"/>
    <property type="match status" value="1"/>
</dbReference>
<keyword evidence="2" id="KW-0328">Glycosyltransferase</keyword>
<dbReference type="InterPro" id="IPR008928">
    <property type="entry name" value="6-hairpin_glycosidase_sf"/>
</dbReference>
<organism evidence="9 10">
    <name type="scientific">Lachnoclostridium phytofermentans</name>
    <dbReference type="NCBI Taxonomy" id="66219"/>
    <lineage>
        <taxon>Bacteria</taxon>
        <taxon>Bacillati</taxon>
        <taxon>Bacillota</taxon>
        <taxon>Clostridia</taxon>
        <taxon>Lachnospirales</taxon>
        <taxon>Lachnospiraceae</taxon>
    </lineage>
</organism>
<name>A0A3D2X324_9FIRM</name>
<proteinExistence type="inferred from homology"/>
<feature type="binding site" evidence="5">
    <location>
        <begin position="601"/>
        <end position="602"/>
    </location>
    <ligand>
        <name>substrate</name>
    </ligand>
</feature>
<evidence type="ECO:0000256" key="3">
    <source>
        <dbReference type="ARBA" id="ARBA00022679"/>
    </source>
</evidence>
<evidence type="ECO:0000259" key="7">
    <source>
        <dbReference type="Pfam" id="PF03633"/>
    </source>
</evidence>
<reference evidence="9 10" key="1">
    <citation type="journal article" date="2018" name="Nat. Biotechnol.">
        <title>A standardized bacterial taxonomy based on genome phylogeny substantially revises the tree of life.</title>
        <authorList>
            <person name="Parks D.H."/>
            <person name="Chuvochina M."/>
            <person name="Waite D.W."/>
            <person name="Rinke C."/>
            <person name="Skarshewski A."/>
            <person name="Chaumeil P.A."/>
            <person name="Hugenholtz P."/>
        </authorList>
    </citation>
    <scope>NUCLEOTIDE SEQUENCE [LARGE SCALE GENOMIC DNA]</scope>
    <source>
        <strain evidence="9">UBA11728</strain>
    </source>
</reference>
<feature type="domain" description="Glycoside hydrolase family 65 C-terminal" evidence="7">
    <location>
        <begin position="705"/>
        <end position="742"/>
    </location>
</feature>
<feature type="domain" description="Glycoside hydrolase family 65 central catalytic" evidence="6">
    <location>
        <begin position="311"/>
        <end position="671"/>
    </location>
</feature>
<protein>
    <submittedName>
        <fullName evidence="9">Kojibiose phosphorylase</fullName>
    </submittedName>
</protein>
<gene>
    <name evidence="9" type="ORF">DHW61_03010</name>
</gene>
<dbReference type="PANTHER" id="PTHR11051">
    <property type="entry name" value="GLYCOSYL HYDROLASE-RELATED"/>
    <property type="match status" value="1"/>
</dbReference>
<evidence type="ECO:0000256" key="4">
    <source>
        <dbReference type="PIRSR" id="PIRSR036289-50"/>
    </source>
</evidence>
<dbReference type="Pfam" id="PF03633">
    <property type="entry name" value="Glyco_hydro_65C"/>
    <property type="match status" value="1"/>
</dbReference>
<sequence>MDWTLTENGYDSNLVTTLGNKFFIGNGYMGIRGTLEEYEKDQLVAINLSGIYDQVGEKFREPINAPNALYTYIEIAGERIGLPDSEMKSHQITLDFSHGLFGRKTSYPTKHGEITVESERFCCMEQPHIICMKYCIHTNADMEVTLVSGIDADVWDINGPHLNNVKFSSSSKEENTFELSVHANTSEKKLGISVWEIASLRILDDVIPDCLEQRKKQQYTHEVVKAESKILNRFTISLSANGMVCFYKYIGIYIEKDSDLYERENKDLLHHALLQGYGTLKSDHIEWWKKCWERDQVLIEGDEEAMQALNYSLYHLISIAPRHSKSMSIPARGLSGQTYKGAVFWDTEMFLLPFYLYTEPMVARSLVKYRIDTLEGAKKKAKEYGYLGAFYAWESQEGGYEACSDYNVIDVFTERPMRTYFRDKQIHISSAVVYGLMSYVHTTNDYSILEEGGVEVVFECAQFYYSMLLQKVPFGQFELHDVVGPDEYHERVNNNFYTNRMAKYTFDMAVELIQNVSKLSQETQNKLAKQYGLSALLTKFEEASKRIFIKIPDKYTKLVEQFDGYYKLKDTTLDEVRSKVIHPKEYWGGAYGVAADTKIIKQADVVTTLALFRDEYEQEVLQKNWDYYEPRTEHGSSLSACMYALLACYCDNPDEAYPFFLKSAMADLKGGGKEWAGLLYIGGTHPAAAGGAYMTAVYGFAGLTIKEGSIAVKPCLPSSITKLSFSVQIGGKKYRVTVTKEDAFAVLI</sequence>
<dbReference type="GO" id="GO:0016757">
    <property type="term" value="F:glycosyltransferase activity"/>
    <property type="evidence" value="ECO:0007669"/>
    <property type="project" value="UniProtKB-KW"/>
</dbReference>
<keyword evidence="3" id="KW-0808">Transferase</keyword>
<evidence type="ECO:0000256" key="5">
    <source>
        <dbReference type="PIRSR" id="PIRSR036289-51"/>
    </source>
</evidence>
<dbReference type="Gene3D" id="2.70.98.40">
    <property type="entry name" value="Glycoside hydrolase, family 65, N-terminal domain"/>
    <property type="match status" value="1"/>
</dbReference>
<evidence type="ECO:0000313" key="10">
    <source>
        <dbReference type="Proteomes" id="UP000262969"/>
    </source>
</evidence>
<dbReference type="GO" id="GO:0005975">
    <property type="term" value="P:carbohydrate metabolic process"/>
    <property type="evidence" value="ECO:0007669"/>
    <property type="project" value="InterPro"/>
</dbReference>
<dbReference type="InterPro" id="IPR005194">
    <property type="entry name" value="Glyco_hydro_65_C"/>
</dbReference>
<feature type="active site" description="Proton donor" evidence="4">
    <location>
        <position position="487"/>
    </location>
</feature>
<dbReference type="Gene3D" id="1.50.10.10">
    <property type="match status" value="1"/>
</dbReference>
<dbReference type="InterPro" id="IPR037018">
    <property type="entry name" value="GH65_N"/>
</dbReference>
<dbReference type="Gene3D" id="2.60.420.10">
    <property type="entry name" value="Maltose phosphorylase, domain 3"/>
    <property type="match status" value="1"/>
</dbReference>
<dbReference type="GO" id="GO:0030246">
    <property type="term" value="F:carbohydrate binding"/>
    <property type="evidence" value="ECO:0007669"/>
    <property type="project" value="InterPro"/>
</dbReference>
<accession>A0A3D2X324</accession>
<evidence type="ECO:0000256" key="2">
    <source>
        <dbReference type="ARBA" id="ARBA00022676"/>
    </source>
</evidence>
<evidence type="ECO:0000259" key="6">
    <source>
        <dbReference type="Pfam" id="PF03632"/>
    </source>
</evidence>
<evidence type="ECO:0000259" key="8">
    <source>
        <dbReference type="Pfam" id="PF03636"/>
    </source>
</evidence>
<feature type="binding site" evidence="5">
    <location>
        <begin position="345"/>
        <end position="346"/>
    </location>
    <ligand>
        <name>substrate</name>
    </ligand>
</feature>
<dbReference type="Pfam" id="PF03636">
    <property type="entry name" value="Glyco_hydro_65N"/>
    <property type="match status" value="1"/>
</dbReference>
<feature type="domain" description="Glycoside hydrolase family 65 N-terminal" evidence="8">
    <location>
        <begin position="6"/>
        <end position="253"/>
    </location>
</feature>
<dbReference type="InterPro" id="IPR005196">
    <property type="entry name" value="Glyco_hydro_65_N"/>
</dbReference>
<evidence type="ECO:0000313" key="9">
    <source>
        <dbReference type="EMBL" id="HCL01376.1"/>
    </source>
</evidence>
<dbReference type="EMBL" id="DPVV01000109">
    <property type="protein sequence ID" value="HCL01376.1"/>
    <property type="molecule type" value="Genomic_DNA"/>
</dbReference>
<dbReference type="SUPFAM" id="SSF74650">
    <property type="entry name" value="Galactose mutarotase-like"/>
    <property type="match status" value="1"/>
</dbReference>
<dbReference type="GO" id="GO:0004553">
    <property type="term" value="F:hydrolase activity, hydrolyzing O-glycosyl compounds"/>
    <property type="evidence" value="ECO:0007669"/>
    <property type="project" value="TreeGrafter"/>
</dbReference>
<dbReference type="InterPro" id="IPR005195">
    <property type="entry name" value="Glyco_hydro_65_M"/>
</dbReference>
<evidence type="ECO:0000256" key="1">
    <source>
        <dbReference type="ARBA" id="ARBA00006768"/>
    </source>
</evidence>
<comment type="caution">
    <text evidence="9">The sequence shown here is derived from an EMBL/GenBank/DDBJ whole genome shotgun (WGS) entry which is preliminary data.</text>
</comment>
<dbReference type="Proteomes" id="UP000262969">
    <property type="component" value="Unassembled WGS sequence"/>
</dbReference>
<dbReference type="InterPro" id="IPR012341">
    <property type="entry name" value="6hp_glycosidase-like_sf"/>
</dbReference>
<dbReference type="PIRSF" id="PIRSF036289">
    <property type="entry name" value="Glycosyl_hydrolase_malt_phosph"/>
    <property type="match status" value="1"/>
</dbReference>
<dbReference type="PANTHER" id="PTHR11051:SF8">
    <property type="entry name" value="PROTEIN-GLUCOSYLGALACTOSYLHYDROXYLYSINE GLUCOSIDASE"/>
    <property type="match status" value="1"/>
</dbReference>
<comment type="similarity">
    <text evidence="1">Belongs to the glycosyl hydrolase 65 family.</text>
</comment>
<dbReference type="InterPro" id="IPR017045">
    <property type="entry name" value="Malt_Pase/Glycosyl_Hdrlase"/>
</dbReference>